<dbReference type="EMBL" id="GL349447">
    <property type="protein sequence ID" value="KNC47622.1"/>
    <property type="molecule type" value="Genomic_DNA"/>
</dbReference>
<evidence type="ECO:0000313" key="3">
    <source>
        <dbReference type="EMBL" id="KNC47622.1"/>
    </source>
</evidence>
<organism evidence="3 4">
    <name type="scientific">Thecamonas trahens ATCC 50062</name>
    <dbReference type="NCBI Taxonomy" id="461836"/>
    <lineage>
        <taxon>Eukaryota</taxon>
        <taxon>Apusozoa</taxon>
        <taxon>Apusomonadida</taxon>
        <taxon>Apusomonadidae</taxon>
        <taxon>Thecamonas</taxon>
    </lineage>
</organism>
<dbReference type="Gene3D" id="2.60.120.590">
    <property type="entry name" value="Alpha-ketoglutarate-dependent dioxygenase AlkB-like"/>
    <property type="match status" value="1"/>
</dbReference>
<dbReference type="GO" id="GO:0016491">
    <property type="term" value="F:oxidoreductase activity"/>
    <property type="evidence" value="ECO:0007669"/>
    <property type="project" value="TreeGrafter"/>
</dbReference>
<dbReference type="InterPro" id="IPR037151">
    <property type="entry name" value="AlkB-like_sf"/>
</dbReference>
<evidence type="ECO:0000259" key="2">
    <source>
        <dbReference type="PROSITE" id="PS51471"/>
    </source>
</evidence>
<dbReference type="OMA" id="PYKEFPE"/>
<proteinExistence type="predicted"/>
<name>A0A0L0D5I0_THETB</name>
<dbReference type="GeneID" id="25569639"/>
<dbReference type="PROSITE" id="PS51471">
    <property type="entry name" value="FE2OG_OXY"/>
    <property type="match status" value="1"/>
</dbReference>
<dbReference type="Proteomes" id="UP000054408">
    <property type="component" value="Unassembled WGS sequence"/>
</dbReference>
<keyword evidence="4" id="KW-1185">Reference proteome</keyword>
<sequence length="231" mass="25031">MSAEASTSTSRKRVRDEDGDGFTRDDGGRTGKAARGLDGEAVPGVPGLTVVTDAVSPEDELALLAQVDNGEWMTSLKRRVQHYGYRYDYRSRKVAPESYLGELPEWSKQVMARLGAAGDGEFDQLIVNEYEPGQGISAHIDCKPCFAGVIVSVSLGSGAVMRFAKDDVVCDVWLPARSAVVLTGPARWEWSHSIAGRKSDKVGGVRIKRTRRVSLTFRTVRLAGSEPATGE</sequence>
<protein>
    <recommendedName>
        <fullName evidence="2">Fe2OG dioxygenase domain-containing protein</fullName>
    </recommendedName>
</protein>
<dbReference type="PANTHER" id="PTHR12463:SF1">
    <property type="entry name" value="2-OXOGLUTARATE AND FE-DEPENDENT OXYGENASE FAMILY PROTEIN"/>
    <property type="match status" value="1"/>
</dbReference>
<dbReference type="RefSeq" id="XP_013759568.1">
    <property type="nucleotide sequence ID" value="XM_013904114.1"/>
</dbReference>
<dbReference type="eggNOG" id="KOG4176">
    <property type="taxonomic scope" value="Eukaryota"/>
</dbReference>
<dbReference type="InterPro" id="IPR027450">
    <property type="entry name" value="AlkB-like"/>
</dbReference>
<dbReference type="AlphaFoldDB" id="A0A0L0D5I0"/>
<evidence type="ECO:0000313" key="4">
    <source>
        <dbReference type="Proteomes" id="UP000054408"/>
    </source>
</evidence>
<reference evidence="3 4" key="1">
    <citation type="submission" date="2010-05" db="EMBL/GenBank/DDBJ databases">
        <title>The Genome Sequence of Thecamonas trahens ATCC 50062.</title>
        <authorList>
            <consortium name="The Broad Institute Genome Sequencing Platform"/>
            <person name="Russ C."/>
            <person name="Cuomo C."/>
            <person name="Shea T."/>
            <person name="Young S.K."/>
            <person name="Zeng Q."/>
            <person name="Koehrsen M."/>
            <person name="Haas B."/>
            <person name="Borodovsky M."/>
            <person name="Guigo R."/>
            <person name="Alvarado L."/>
            <person name="Berlin A."/>
            <person name="Bochicchio J."/>
            <person name="Borenstein D."/>
            <person name="Chapman S."/>
            <person name="Chen Z."/>
            <person name="Freedman E."/>
            <person name="Gellesch M."/>
            <person name="Goldberg J."/>
            <person name="Griggs A."/>
            <person name="Gujja S."/>
            <person name="Heilman E."/>
            <person name="Heiman D."/>
            <person name="Hepburn T."/>
            <person name="Howarth C."/>
            <person name="Jen D."/>
            <person name="Larson L."/>
            <person name="Mehta T."/>
            <person name="Park D."/>
            <person name="Pearson M."/>
            <person name="Roberts A."/>
            <person name="Saif S."/>
            <person name="Shenoy N."/>
            <person name="Sisk P."/>
            <person name="Stolte C."/>
            <person name="Sykes S."/>
            <person name="Thomson T."/>
            <person name="Walk T."/>
            <person name="White J."/>
            <person name="Yandava C."/>
            <person name="Burger G."/>
            <person name="Gray M.W."/>
            <person name="Holland P.W.H."/>
            <person name="King N."/>
            <person name="Lang F.B.F."/>
            <person name="Roger A.J."/>
            <person name="Ruiz-Trillo I."/>
            <person name="Lander E."/>
            <person name="Nusbaum C."/>
        </authorList>
    </citation>
    <scope>NUCLEOTIDE SEQUENCE [LARGE SCALE GENOMIC DNA]</scope>
    <source>
        <strain evidence="3 4">ATCC 50062</strain>
    </source>
</reference>
<dbReference type="SUPFAM" id="SSF51197">
    <property type="entry name" value="Clavaminate synthase-like"/>
    <property type="match status" value="1"/>
</dbReference>
<gene>
    <name evidence="3" type="ORF">AMSG_11724</name>
</gene>
<dbReference type="OrthoDB" id="271595at2759"/>
<dbReference type="STRING" id="461836.A0A0L0D5I0"/>
<feature type="domain" description="Fe2OG dioxygenase" evidence="2">
    <location>
        <begin position="121"/>
        <end position="221"/>
    </location>
</feature>
<dbReference type="PANTHER" id="PTHR12463">
    <property type="entry name" value="OXYGENASE-RELATED"/>
    <property type="match status" value="1"/>
</dbReference>
<dbReference type="InterPro" id="IPR032857">
    <property type="entry name" value="ALKBH4"/>
</dbReference>
<accession>A0A0L0D5I0</accession>
<dbReference type="GO" id="GO:0032451">
    <property type="term" value="F:demethylase activity"/>
    <property type="evidence" value="ECO:0007669"/>
    <property type="project" value="TreeGrafter"/>
</dbReference>
<dbReference type="GO" id="GO:0070988">
    <property type="term" value="P:demethylation"/>
    <property type="evidence" value="ECO:0007669"/>
    <property type="project" value="InterPro"/>
</dbReference>
<dbReference type="InterPro" id="IPR005123">
    <property type="entry name" value="Oxoglu/Fe-dep_dioxygenase_dom"/>
</dbReference>
<feature type="region of interest" description="Disordered" evidence="1">
    <location>
        <begin position="1"/>
        <end position="41"/>
    </location>
</feature>
<evidence type="ECO:0000256" key="1">
    <source>
        <dbReference type="SAM" id="MobiDB-lite"/>
    </source>
</evidence>
<dbReference type="Pfam" id="PF13532">
    <property type="entry name" value="2OG-FeII_Oxy_2"/>
    <property type="match status" value="1"/>
</dbReference>